<dbReference type="EMBL" id="JAVIJP010000036">
    <property type="protein sequence ID" value="KAL3628818.1"/>
    <property type="molecule type" value="Genomic_DNA"/>
</dbReference>
<feature type="region of interest" description="Disordered" evidence="1">
    <location>
        <begin position="46"/>
        <end position="67"/>
    </location>
</feature>
<name>A0ABD3CGV7_9LAMI</name>
<dbReference type="Proteomes" id="UP001632038">
    <property type="component" value="Unassembled WGS sequence"/>
</dbReference>
<gene>
    <name evidence="2" type="ORF">CASFOL_027864</name>
</gene>
<feature type="region of interest" description="Disordered" evidence="1">
    <location>
        <begin position="203"/>
        <end position="251"/>
    </location>
</feature>
<dbReference type="PANTHER" id="PTHR33095:SF127">
    <property type="entry name" value="OS05G0578100 PROTEIN"/>
    <property type="match status" value="1"/>
</dbReference>
<feature type="compositionally biased region" description="Pro residues" evidence="1">
    <location>
        <begin position="224"/>
        <end position="236"/>
    </location>
</feature>
<keyword evidence="3" id="KW-1185">Reference proteome</keyword>
<comment type="caution">
    <text evidence="2">The sequence shown here is derived from an EMBL/GenBank/DDBJ whole genome shotgun (WGS) entry which is preliminary data.</text>
</comment>
<organism evidence="2 3">
    <name type="scientific">Castilleja foliolosa</name>
    <dbReference type="NCBI Taxonomy" id="1961234"/>
    <lineage>
        <taxon>Eukaryota</taxon>
        <taxon>Viridiplantae</taxon>
        <taxon>Streptophyta</taxon>
        <taxon>Embryophyta</taxon>
        <taxon>Tracheophyta</taxon>
        <taxon>Spermatophyta</taxon>
        <taxon>Magnoliopsida</taxon>
        <taxon>eudicotyledons</taxon>
        <taxon>Gunneridae</taxon>
        <taxon>Pentapetalae</taxon>
        <taxon>asterids</taxon>
        <taxon>lamiids</taxon>
        <taxon>Lamiales</taxon>
        <taxon>Orobanchaceae</taxon>
        <taxon>Pedicularideae</taxon>
        <taxon>Castillejinae</taxon>
        <taxon>Castilleja</taxon>
    </lineage>
</organism>
<sequence>MQTGSLDSFPPSFNSSSNSRLAGIAARVVEECGSEEYYDEFYFEREEHKSGSTERETGDGSVNPVEDDGEFEFAFVKRDSELPSPVSADDIFCNGQILPVYPVFNRDLFLDRRNGFEEKGKNDVVQAVRLPLRKLFIEERETTPSSSSSEADELEGVPEETYCVWRPPPEGRCKKVNSAGSNSKRWRFRDLLHRSFSDGGKDRFVFSSPSFNGRRKENEEKMKPPPPPAVTVAPPPYKRDGRGKAAVVHAV</sequence>
<dbReference type="PANTHER" id="PTHR33095">
    <property type="entry name" value="OS07G0619500 PROTEIN"/>
    <property type="match status" value="1"/>
</dbReference>
<feature type="compositionally biased region" description="Basic and acidic residues" evidence="1">
    <location>
        <begin position="214"/>
        <end position="223"/>
    </location>
</feature>
<evidence type="ECO:0000313" key="2">
    <source>
        <dbReference type="EMBL" id="KAL3628818.1"/>
    </source>
</evidence>
<protein>
    <submittedName>
        <fullName evidence="2">Uncharacterized protein</fullName>
    </submittedName>
</protein>
<reference evidence="3" key="1">
    <citation type="journal article" date="2024" name="IScience">
        <title>Strigolactones Initiate the Formation of Haustorium-like Structures in Castilleja.</title>
        <authorList>
            <person name="Buerger M."/>
            <person name="Peterson D."/>
            <person name="Chory J."/>
        </authorList>
    </citation>
    <scope>NUCLEOTIDE SEQUENCE [LARGE SCALE GENOMIC DNA]</scope>
</reference>
<evidence type="ECO:0000256" key="1">
    <source>
        <dbReference type="SAM" id="MobiDB-lite"/>
    </source>
</evidence>
<dbReference type="Pfam" id="PF07816">
    <property type="entry name" value="DUF1645"/>
    <property type="match status" value="1"/>
</dbReference>
<proteinExistence type="predicted"/>
<dbReference type="InterPro" id="IPR012442">
    <property type="entry name" value="DUF1645_plant"/>
</dbReference>
<evidence type="ECO:0000313" key="3">
    <source>
        <dbReference type="Proteomes" id="UP001632038"/>
    </source>
</evidence>
<feature type="compositionally biased region" description="Basic and acidic residues" evidence="1">
    <location>
        <begin position="46"/>
        <end position="58"/>
    </location>
</feature>
<accession>A0ABD3CGV7</accession>
<dbReference type="AlphaFoldDB" id="A0ABD3CGV7"/>